<dbReference type="Gene3D" id="3.40.50.300">
    <property type="entry name" value="P-loop containing nucleotide triphosphate hydrolases"/>
    <property type="match status" value="1"/>
</dbReference>
<gene>
    <name evidence="12" type="ORF">AMQ74_01314</name>
</gene>
<dbReference type="InterPro" id="IPR027417">
    <property type="entry name" value="P-loop_NTPase"/>
</dbReference>
<evidence type="ECO:0000256" key="9">
    <source>
        <dbReference type="ARBA" id="ARBA00023134"/>
    </source>
</evidence>
<evidence type="ECO:0000256" key="5">
    <source>
        <dbReference type="ARBA" id="ARBA00022741"/>
    </source>
</evidence>
<evidence type="ECO:0000256" key="8">
    <source>
        <dbReference type="ARBA" id="ARBA00022884"/>
    </source>
</evidence>
<name>A0A150IYV1_9EURY</name>
<evidence type="ECO:0000256" key="6">
    <source>
        <dbReference type="ARBA" id="ARBA00022801"/>
    </source>
</evidence>
<reference evidence="12 13" key="1">
    <citation type="journal article" date="2016" name="ISME J.">
        <title>Chasing the elusive Euryarchaeota class WSA2: genomes reveal a uniquely fastidious methyl-reducing methanogen.</title>
        <authorList>
            <person name="Nobu M.K."/>
            <person name="Narihiro T."/>
            <person name="Kuroda K."/>
            <person name="Mei R."/>
            <person name="Liu W.T."/>
        </authorList>
    </citation>
    <scope>NUCLEOTIDE SEQUENCE [LARGE SCALE GENOMIC DNA]</scope>
    <source>
        <strain evidence="12">U1lsi0528_Bin089</strain>
    </source>
</reference>
<dbReference type="EMBL" id="LNGD01000088">
    <property type="protein sequence ID" value="KYC50092.1"/>
    <property type="molecule type" value="Genomic_DNA"/>
</dbReference>
<dbReference type="InterPro" id="IPR004881">
    <property type="entry name" value="Ribosome_biogen_GTPase_RsgA"/>
</dbReference>
<feature type="domain" description="EngC GTPase" evidence="10">
    <location>
        <begin position="114"/>
        <end position="261"/>
    </location>
</feature>
<dbReference type="Proteomes" id="UP000075578">
    <property type="component" value="Unassembled WGS sequence"/>
</dbReference>
<dbReference type="InterPro" id="IPR010914">
    <property type="entry name" value="RsgA_GTPase_dom"/>
</dbReference>
<dbReference type="CDD" id="cd01854">
    <property type="entry name" value="YjeQ_EngC"/>
    <property type="match status" value="1"/>
</dbReference>
<sequence>MDNSSIDLETIGWDSYFEDNFTEFKEEGFIPGRITEVQRKSFMVITELGEIESRVSGKFRFNSQDKSNFPVVGDWVAIKTEINNKGTIQEVLPRKSKFSRKIAGKLTEEQVLLANVDVVLIVSGLDHDFNIQRIERYLTLVSKSGARPVIVLNKSDICEDIDQKLEEVKKIASNVPIHNLSAELNEGLDSIEQYLEKGKTIALLGSSGVGKSTIINKLLGTNRQKVSSVRKSDSHGRHTTTFREMIMLPNGGMIIDNPGMRELQLWSDGEDVSDVFSDIELLSDKCRFSDCTHISEPGCAVKDAIEKGELEARRYEHYLKLKKEIEYLNIKKNEMGRVTEKARGRGMSKKIKLIRKMRSDKY</sequence>
<evidence type="ECO:0000313" key="13">
    <source>
        <dbReference type="Proteomes" id="UP000075578"/>
    </source>
</evidence>
<keyword evidence="1" id="KW-0963">Cytoplasm</keyword>
<dbReference type="PATRIC" id="fig|1705564.3.peg.1370"/>
<keyword evidence="3" id="KW-0479">Metal-binding</keyword>
<dbReference type="PROSITE" id="PS51721">
    <property type="entry name" value="G_CP"/>
    <property type="match status" value="1"/>
</dbReference>
<proteinExistence type="inferred from homology"/>
<dbReference type="InterPro" id="IPR012340">
    <property type="entry name" value="NA-bd_OB-fold"/>
</dbReference>
<dbReference type="PROSITE" id="PS50936">
    <property type="entry name" value="ENGC_GTPASE"/>
    <property type="match status" value="1"/>
</dbReference>
<dbReference type="SUPFAM" id="SSF50249">
    <property type="entry name" value="Nucleic acid-binding proteins"/>
    <property type="match status" value="1"/>
</dbReference>
<protein>
    <submittedName>
        <fullName evidence="12">GTPase RsgA</fullName>
    </submittedName>
</protein>
<dbReference type="SUPFAM" id="SSF52540">
    <property type="entry name" value="P-loop containing nucleoside triphosphate hydrolases"/>
    <property type="match status" value="1"/>
</dbReference>
<dbReference type="GO" id="GO:0046872">
    <property type="term" value="F:metal ion binding"/>
    <property type="evidence" value="ECO:0007669"/>
    <property type="project" value="UniProtKB-KW"/>
</dbReference>
<organism evidence="12 13">
    <name type="scientific">Candidatus Methanofastidiosum methylothiophilum</name>
    <dbReference type="NCBI Taxonomy" id="1705564"/>
    <lineage>
        <taxon>Archaea</taxon>
        <taxon>Methanobacteriati</taxon>
        <taxon>Methanobacteriota</taxon>
        <taxon>Stenosarchaea group</taxon>
        <taxon>Candidatus Methanofastidiosia</taxon>
        <taxon>Candidatus Methanofastidiosales</taxon>
        <taxon>Candidatus Methanofastidiosaceae</taxon>
        <taxon>Candidatus Methanofastidiosum</taxon>
    </lineage>
</organism>
<evidence type="ECO:0000256" key="3">
    <source>
        <dbReference type="ARBA" id="ARBA00022723"/>
    </source>
</evidence>
<keyword evidence="7" id="KW-0862">Zinc</keyword>
<keyword evidence="4" id="KW-0699">rRNA-binding</keyword>
<evidence type="ECO:0000256" key="2">
    <source>
        <dbReference type="ARBA" id="ARBA00022517"/>
    </source>
</evidence>
<keyword evidence="6" id="KW-0378">Hydrolase</keyword>
<evidence type="ECO:0000313" key="12">
    <source>
        <dbReference type="EMBL" id="KYC50092.1"/>
    </source>
</evidence>
<dbReference type="GO" id="GO:0019843">
    <property type="term" value="F:rRNA binding"/>
    <property type="evidence" value="ECO:0007669"/>
    <property type="project" value="UniProtKB-KW"/>
</dbReference>
<dbReference type="Pfam" id="PF03193">
    <property type="entry name" value="RsgA_GTPase"/>
    <property type="match status" value="1"/>
</dbReference>
<dbReference type="NCBIfam" id="TIGR00157">
    <property type="entry name" value="ribosome small subunit-dependent GTPase A"/>
    <property type="match status" value="1"/>
</dbReference>
<keyword evidence="9" id="KW-0342">GTP-binding</keyword>
<keyword evidence="5" id="KW-0547">Nucleotide-binding</keyword>
<evidence type="ECO:0000259" key="10">
    <source>
        <dbReference type="PROSITE" id="PS50936"/>
    </source>
</evidence>
<evidence type="ECO:0000256" key="4">
    <source>
        <dbReference type="ARBA" id="ARBA00022730"/>
    </source>
</evidence>
<dbReference type="Gene3D" id="1.10.40.50">
    <property type="entry name" value="Probable gtpase engc, domain 3"/>
    <property type="match status" value="1"/>
</dbReference>
<dbReference type="HAMAP" id="MF_01820">
    <property type="entry name" value="GTPase_RsgA"/>
    <property type="match status" value="1"/>
</dbReference>
<dbReference type="Gene3D" id="2.40.50.140">
    <property type="entry name" value="Nucleic acid-binding proteins"/>
    <property type="match status" value="1"/>
</dbReference>
<accession>A0A150IYV1</accession>
<evidence type="ECO:0000259" key="11">
    <source>
        <dbReference type="PROSITE" id="PS51721"/>
    </source>
</evidence>
<evidence type="ECO:0000256" key="1">
    <source>
        <dbReference type="ARBA" id="ARBA00022490"/>
    </source>
</evidence>
<dbReference type="GO" id="GO:0005525">
    <property type="term" value="F:GTP binding"/>
    <property type="evidence" value="ECO:0007669"/>
    <property type="project" value="UniProtKB-KW"/>
</dbReference>
<dbReference type="GO" id="GO:0042254">
    <property type="term" value="P:ribosome biogenesis"/>
    <property type="evidence" value="ECO:0007669"/>
    <property type="project" value="UniProtKB-KW"/>
</dbReference>
<keyword evidence="8" id="KW-0694">RNA-binding</keyword>
<dbReference type="PANTHER" id="PTHR32120">
    <property type="entry name" value="SMALL RIBOSOMAL SUBUNIT BIOGENESIS GTPASE RSGA"/>
    <property type="match status" value="1"/>
</dbReference>
<dbReference type="InterPro" id="IPR030378">
    <property type="entry name" value="G_CP_dom"/>
</dbReference>
<comment type="caution">
    <text evidence="12">The sequence shown here is derived from an EMBL/GenBank/DDBJ whole genome shotgun (WGS) entry which is preliminary data.</text>
</comment>
<dbReference type="AlphaFoldDB" id="A0A150IYV1"/>
<evidence type="ECO:0000256" key="7">
    <source>
        <dbReference type="ARBA" id="ARBA00022833"/>
    </source>
</evidence>
<dbReference type="GO" id="GO:0003924">
    <property type="term" value="F:GTPase activity"/>
    <property type="evidence" value="ECO:0007669"/>
    <property type="project" value="InterPro"/>
</dbReference>
<feature type="domain" description="CP-type G" evidence="11">
    <location>
        <begin position="105"/>
        <end position="263"/>
    </location>
</feature>
<dbReference type="PANTHER" id="PTHR32120:SF10">
    <property type="entry name" value="SMALL RIBOSOMAL SUBUNIT BIOGENESIS GTPASE RSGA"/>
    <property type="match status" value="1"/>
</dbReference>
<keyword evidence="2" id="KW-0690">Ribosome biogenesis</keyword>